<sequence>MDLNSTSLYKTLKIQYVVFWALPFLMMIGFETDLLPVGIYADDARMQYLLETVGILSAIAIVPVSLKLFAYVLKKKIDPADMLRAFTLYARWSAIRLLLLEVVILINLFIYYLTFDSVGGLCALIGATASFFCMPGKTKIQKDLNLE</sequence>
<evidence type="ECO:0000313" key="2">
    <source>
        <dbReference type="EMBL" id="GAK35531.1"/>
    </source>
</evidence>
<name>A0A069CZQ2_9BACE</name>
<dbReference type="EMBL" id="BAJS01000002">
    <property type="protein sequence ID" value="GAK35531.1"/>
    <property type="molecule type" value="Genomic_DNA"/>
</dbReference>
<keyword evidence="3" id="KW-1185">Reference proteome</keyword>
<comment type="caution">
    <text evidence="2">The sequence shown here is derived from an EMBL/GenBank/DDBJ whole genome shotgun (WGS) entry which is preliminary data.</text>
</comment>
<evidence type="ECO:0000256" key="1">
    <source>
        <dbReference type="SAM" id="Phobius"/>
    </source>
</evidence>
<reference evidence="2 3" key="1">
    <citation type="journal article" date="2015" name="Microbes Environ.">
        <title>Distribution and evolution of nitrogen fixation genes in the phylum bacteroidetes.</title>
        <authorList>
            <person name="Inoue J."/>
            <person name="Oshima K."/>
            <person name="Suda W."/>
            <person name="Sakamoto M."/>
            <person name="Iino T."/>
            <person name="Noda S."/>
            <person name="Hongoh Y."/>
            <person name="Hattori M."/>
            <person name="Ohkuma M."/>
        </authorList>
    </citation>
    <scope>NUCLEOTIDE SEQUENCE [LARGE SCALE GENOMIC DNA]</scope>
    <source>
        <strain evidence="2 3">JCM 15093</strain>
    </source>
</reference>
<dbReference type="OrthoDB" id="1042172at2"/>
<organism evidence="2 3">
    <name type="scientific">Bacteroides graminisolvens DSM 19988 = JCM 15093</name>
    <dbReference type="NCBI Taxonomy" id="1121097"/>
    <lineage>
        <taxon>Bacteria</taxon>
        <taxon>Pseudomonadati</taxon>
        <taxon>Bacteroidota</taxon>
        <taxon>Bacteroidia</taxon>
        <taxon>Bacteroidales</taxon>
        <taxon>Bacteroidaceae</taxon>
        <taxon>Bacteroides</taxon>
    </lineage>
</organism>
<feature type="transmembrane region" description="Helical" evidence="1">
    <location>
        <begin position="12"/>
        <end position="30"/>
    </location>
</feature>
<protein>
    <recommendedName>
        <fullName evidence="4">Transmembrane protein</fullName>
    </recommendedName>
</protein>
<dbReference type="AlphaFoldDB" id="A0A069CZQ2"/>
<dbReference type="Proteomes" id="UP000027601">
    <property type="component" value="Unassembled WGS sequence"/>
</dbReference>
<evidence type="ECO:0000313" key="3">
    <source>
        <dbReference type="Proteomes" id="UP000027601"/>
    </source>
</evidence>
<dbReference type="eggNOG" id="ENOG5030U3D">
    <property type="taxonomic scope" value="Bacteria"/>
</dbReference>
<keyword evidence="1" id="KW-0812">Transmembrane</keyword>
<keyword evidence="1" id="KW-0472">Membrane</keyword>
<evidence type="ECO:0008006" key="4">
    <source>
        <dbReference type="Google" id="ProtNLM"/>
    </source>
</evidence>
<keyword evidence="1" id="KW-1133">Transmembrane helix</keyword>
<gene>
    <name evidence="2" type="ORF">JCM15093_630</name>
</gene>
<proteinExistence type="predicted"/>
<dbReference type="STRING" id="1121097.GCA_000428125_01258"/>
<feature type="transmembrane region" description="Helical" evidence="1">
    <location>
        <begin position="50"/>
        <end position="73"/>
    </location>
</feature>
<accession>A0A069CZQ2</accession>
<feature type="transmembrane region" description="Helical" evidence="1">
    <location>
        <begin position="94"/>
        <end position="112"/>
    </location>
</feature>
<dbReference type="RefSeq" id="WP_024995659.1">
    <property type="nucleotide sequence ID" value="NZ_BAJS01000002.1"/>
</dbReference>